<evidence type="ECO:0000256" key="5">
    <source>
        <dbReference type="ARBA" id="ARBA00022801"/>
    </source>
</evidence>
<evidence type="ECO:0000313" key="10">
    <source>
        <dbReference type="WBParaSite" id="PDA_v2.g18948.t1"/>
    </source>
</evidence>
<dbReference type="WBParaSite" id="PDA_v2.g18948.t1">
    <property type="protein sequence ID" value="PDA_v2.g18948.t1"/>
    <property type="gene ID" value="PDA_v2.g18948"/>
</dbReference>
<dbReference type="Pfam" id="PF17189">
    <property type="entry name" value="Glyco_hydro_30C"/>
    <property type="match status" value="1"/>
</dbReference>
<dbReference type="InterPro" id="IPR033453">
    <property type="entry name" value="Glyco_hydro_30_TIM-barrel"/>
</dbReference>
<evidence type="ECO:0000256" key="4">
    <source>
        <dbReference type="ARBA" id="ARBA00022729"/>
    </source>
</evidence>
<dbReference type="EC" id="3.2.1.45" evidence="3 6"/>
<comment type="catalytic activity">
    <reaction evidence="1">
        <text>a beta-D-glucosyl-(1&lt;-&gt;1')-N-acylsphing-4-enine + H2O = an N-acylsphing-4-enine + D-glucose</text>
        <dbReference type="Rhea" id="RHEA:13269"/>
        <dbReference type="ChEBI" id="CHEBI:4167"/>
        <dbReference type="ChEBI" id="CHEBI:15377"/>
        <dbReference type="ChEBI" id="CHEBI:22801"/>
        <dbReference type="ChEBI" id="CHEBI:52639"/>
        <dbReference type="EC" id="3.2.1.45"/>
    </reaction>
    <physiologicalReaction direction="left-to-right" evidence="1">
        <dbReference type="Rhea" id="RHEA:13270"/>
    </physiologicalReaction>
</comment>
<proteinExistence type="inferred from homology"/>
<organism evidence="9 10">
    <name type="scientific">Panagrolaimus davidi</name>
    <dbReference type="NCBI Taxonomy" id="227884"/>
    <lineage>
        <taxon>Eukaryota</taxon>
        <taxon>Metazoa</taxon>
        <taxon>Ecdysozoa</taxon>
        <taxon>Nematoda</taxon>
        <taxon>Chromadorea</taxon>
        <taxon>Rhabditida</taxon>
        <taxon>Tylenchina</taxon>
        <taxon>Panagrolaimomorpha</taxon>
        <taxon>Panagrolaimoidea</taxon>
        <taxon>Panagrolaimidae</taxon>
        <taxon>Panagrolaimus</taxon>
    </lineage>
</organism>
<evidence type="ECO:0000256" key="3">
    <source>
        <dbReference type="ARBA" id="ARBA00012658"/>
    </source>
</evidence>
<keyword evidence="5 6" id="KW-0378">Hydrolase</keyword>
<dbReference type="InterPro" id="IPR033452">
    <property type="entry name" value="GH30_C"/>
</dbReference>
<evidence type="ECO:0000256" key="1">
    <source>
        <dbReference type="ARBA" id="ARBA00001013"/>
    </source>
</evidence>
<feature type="domain" description="Glycosyl hydrolase family 30 TIM-barrel" evidence="7">
    <location>
        <begin position="2"/>
        <end position="60"/>
    </location>
</feature>
<evidence type="ECO:0000313" key="9">
    <source>
        <dbReference type="Proteomes" id="UP000887578"/>
    </source>
</evidence>
<keyword evidence="6" id="KW-0746">Sphingolipid metabolism</keyword>
<dbReference type="SUPFAM" id="SSF51445">
    <property type="entry name" value="(Trans)glycosidases"/>
    <property type="match status" value="1"/>
</dbReference>
<feature type="domain" description="Glycosyl hydrolase family 30 beta sandwich" evidence="8">
    <location>
        <begin position="63"/>
        <end position="129"/>
    </location>
</feature>
<comment type="similarity">
    <text evidence="2 6">Belongs to the glycosyl hydrolase 30 family.</text>
</comment>
<dbReference type="InterPro" id="IPR017853">
    <property type="entry name" value="GH"/>
</dbReference>
<dbReference type="GO" id="GO:0004348">
    <property type="term" value="F:glucosylceramidase activity"/>
    <property type="evidence" value="ECO:0007669"/>
    <property type="project" value="UniProtKB-EC"/>
</dbReference>
<dbReference type="AlphaFoldDB" id="A0A914PS18"/>
<dbReference type="Proteomes" id="UP000887578">
    <property type="component" value="Unplaced"/>
</dbReference>
<name>A0A914PS18_9BILA</name>
<protein>
    <recommendedName>
        <fullName evidence="3 6">Glucosylceramidase</fullName>
        <ecNumber evidence="3 6">3.2.1.45</ecNumber>
    </recommendedName>
</protein>
<accession>A0A914PS18</accession>
<dbReference type="Pfam" id="PF02055">
    <property type="entry name" value="Glyco_hydro_30"/>
    <property type="match status" value="1"/>
</dbReference>
<keyword evidence="6" id="KW-0326">Glycosidase</keyword>
<evidence type="ECO:0000256" key="6">
    <source>
        <dbReference type="RuleBase" id="RU361188"/>
    </source>
</evidence>
<dbReference type="GO" id="GO:0006680">
    <property type="term" value="P:glucosylceramide catabolic process"/>
    <property type="evidence" value="ECO:0007669"/>
    <property type="project" value="TreeGrafter"/>
</dbReference>
<sequence>MGDLQNWASGWTDWNLAVNVQGGPNWVGNYVDAPIIVSNTSDEFYKQPMFYAMGHFSKFLQPGAQRVDLTTTATSQDFFESVGFVTADNKNVVVLDNRQAIDTYTISLTDKQTGKILTFDMEPRSIATVVWNQ</sequence>
<evidence type="ECO:0000259" key="8">
    <source>
        <dbReference type="Pfam" id="PF17189"/>
    </source>
</evidence>
<dbReference type="PANTHER" id="PTHR11069">
    <property type="entry name" value="GLUCOSYLCERAMIDASE"/>
    <property type="match status" value="1"/>
</dbReference>
<dbReference type="InterPro" id="IPR001139">
    <property type="entry name" value="Glyco_hydro_30"/>
</dbReference>
<dbReference type="GO" id="GO:0016020">
    <property type="term" value="C:membrane"/>
    <property type="evidence" value="ECO:0007669"/>
    <property type="project" value="GOC"/>
</dbReference>
<evidence type="ECO:0000256" key="2">
    <source>
        <dbReference type="ARBA" id="ARBA00005382"/>
    </source>
</evidence>
<reference evidence="10" key="1">
    <citation type="submission" date="2022-11" db="UniProtKB">
        <authorList>
            <consortium name="WormBaseParasite"/>
        </authorList>
    </citation>
    <scope>IDENTIFICATION</scope>
</reference>
<keyword evidence="4" id="KW-0732">Signal</keyword>
<keyword evidence="9" id="KW-1185">Reference proteome</keyword>
<evidence type="ECO:0000259" key="7">
    <source>
        <dbReference type="Pfam" id="PF02055"/>
    </source>
</evidence>
<keyword evidence="6" id="KW-0443">Lipid metabolism</keyword>
<dbReference type="PANTHER" id="PTHR11069:SF23">
    <property type="entry name" value="LYSOSOMAL ACID GLUCOSYLCERAMIDASE"/>
    <property type="match status" value="1"/>
</dbReference>
<dbReference type="Gene3D" id="3.20.20.80">
    <property type="entry name" value="Glycosidases"/>
    <property type="match status" value="1"/>
</dbReference>